<name>A0ACB8UQ76_9EURO</name>
<protein>
    <submittedName>
        <fullName evidence="1">Uncharacterized protein</fullName>
    </submittedName>
</protein>
<proteinExistence type="predicted"/>
<comment type="caution">
    <text evidence="1">The sequence shown here is derived from an EMBL/GenBank/DDBJ whole genome shotgun (WGS) entry which is preliminary data.</text>
</comment>
<reference evidence="1" key="1">
    <citation type="journal article" date="2022" name="bioRxiv">
        <title>Population genetic analysis of Ophidiomyces ophidiicola, the causative agent of snake fungal disease, indicates recent introductions to the USA.</title>
        <authorList>
            <person name="Ladner J.T."/>
            <person name="Palmer J.M."/>
            <person name="Ettinger C.L."/>
            <person name="Stajich J.E."/>
            <person name="Farrell T.M."/>
            <person name="Glorioso B.M."/>
            <person name="Lawson B."/>
            <person name="Price S.J."/>
            <person name="Stengle A.G."/>
            <person name="Grear D.A."/>
            <person name="Lorch J.M."/>
        </authorList>
    </citation>
    <scope>NUCLEOTIDE SEQUENCE</scope>
    <source>
        <strain evidence="1">NWHC 24266-5</strain>
    </source>
</reference>
<dbReference type="EMBL" id="JALBCA010000190">
    <property type="protein sequence ID" value="KAI2381663.1"/>
    <property type="molecule type" value="Genomic_DNA"/>
</dbReference>
<organism evidence="1">
    <name type="scientific">Ophidiomyces ophidiicola</name>
    <dbReference type="NCBI Taxonomy" id="1387563"/>
    <lineage>
        <taxon>Eukaryota</taxon>
        <taxon>Fungi</taxon>
        <taxon>Dikarya</taxon>
        <taxon>Ascomycota</taxon>
        <taxon>Pezizomycotina</taxon>
        <taxon>Eurotiomycetes</taxon>
        <taxon>Eurotiomycetidae</taxon>
        <taxon>Onygenales</taxon>
        <taxon>Onygenaceae</taxon>
        <taxon>Ophidiomyces</taxon>
    </lineage>
</organism>
<gene>
    <name evidence="1" type="ORF">LOY88_006687</name>
</gene>
<sequence>MDVTLYIYDLSNGLARTLSLPISGTQIDAIYHTSLVFGGVEYYFGRGIQQAAPGTTHHGQPMETLSLGRSELPLEVIIEYMDSLSKTYTEDSYDLFLRNCNNFTHDLAMFLVGKGIPEHIRNLPDQFLSSPLGQMMKPYIDNLLRGPAQDLPAQPSQPITSLIPHATASAHVNRVHNVTTLEAVDNLLFQAQYSCAVIFFTSSTCPPCKIVYPAYDQLAEEAGEKAILIKVDINQALDVSSKYNIRATPTFITFLKGQKDNQWSGADESQLRGNVRMLIQVAWPPHAHNNLSLPSLQRMIDFYITYQKTPPLDKLLLKVGPVGDDPVLAELVTFLKRDVTADSARPPLPDLPRLASFIQTKFSDLPLDIHFAIIDLVRTAFCDARVSGFFAEETGHRTLLALLARAKTPQTAPYNHQLVMAQLMCNIFTTQLYPDKFLSSDTLRETCINFATTCLLDSHGNLRVAAASFIYNLAALNHNERLQDRPDKLPEAVQVELVASLIEAIRNESESLENLRGLLLSLGLLAYCAPMNGEVLDLCRAMEAGTIVLEKANVNGFSGEQLIRQVGEELLGNGLKS</sequence>
<evidence type="ECO:0000313" key="1">
    <source>
        <dbReference type="EMBL" id="KAI2381663.1"/>
    </source>
</evidence>
<accession>A0ACB8UQ76</accession>